<dbReference type="InterPro" id="IPR029052">
    <property type="entry name" value="Metallo-depent_PP-like"/>
</dbReference>
<evidence type="ECO:0000256" key="1">
    <source>
        <dbReference type="ARBA" id="ARBA00007993"/>
    </source>
</evidence>
<dbReference type="OMA" id="WGCPHLR"/>
<dbReference type="Gene3D" id="3.60.21.10">
    <property type="match status" value="1"/>
</dbReference>
<dbReference type="RefSeq" id="XP_023932264.1">
    <property type="nucleotide sequence ID" value="XM_024076496.1"/>
</dbReference>
<sequence>MESNLLFDIKPNKHGVYEVDRDAKERSDARVLRIVHISDTHNKHREYAPHIPGGDVLVHSGDFSNFNFFRKWFKEIDYRYELKALDKFFGSLPHKHKIFVAGNHDLNLEKHTSQEIRNNVKNFTYLQDDWIEIEGLKFYGSPWTASRSSSRADAFTEPIEELDSKWSKLPDDIDVLVTHMPPLGIRDKEYIYRGRFKTMSFDPCKFCESRAHPLSVHYFGSKGLLDALKRIRPKIHVFGHVHGTNGVTRLKHNQDGTANTFCSNASMEGHPTPVVYDLFY</sequence>
<dbReference type="GeneID" id="106177047"/>
<dbReference type="CDD" id="cd07379">
    <property type="entry name" value="MPP_239FB"/>
    <property type="match status" value="1"/>
</dbReference>
<comment type="similarity">
    <text evidence="1">Belongs to the UPF0046 family.</text>
</comment>
<dbReference type="OrthoDB" id="630188at2759"/>
<dbReference type="PANTHER" id="PTHR12905">
    <property type="entry name" value="METALLOPHOSPHOESTERASE"/>
    <property type="match status" value="1"/>
</dbReference>
<dbReference type="Proteomes" id="UP000085678">
    <property type="component" value="Unplaced"/>
</dbReference>
<protein>
    <submittedName>
        <fullName evidence="4 5">UPF0046 protein C25E10.12-like isoform X1</fullName>
    </submittedName>
</protein>
<dbReference type="Pfam" id="PF00149">
    <property type="entry name" value="Metallophos"/>
    <property type="match status" value="1"/>
</dbReference>
<dbReference type="SUPFAM" id="SSF56300">
    <property type="entry name" value="Metallo-dependent phosphatases"/>
    <property type="match status" value="1"/>
</dbReference>
<evidence type="ECO:0000313" key="3">
    <source>
        <dbReference type="Proteomes" id="UP000085678"/>
    </source>
</evidence>
<reference evidence="4 5" key="1">
    <citation type="submission" date="2025-04" db="UniProtKB">
        <authorList>
            <consortium name="RefSeq"/>
        </authorList>
    </citation>
    <scope>IDENTIFICATION</scope>
    <source>
        <tissue evidence="4 5">Gonads</tissue>
    </source>
</reference>
<dbReference type="InterPro" id="IPR004843">
    <property type="entry name" value="Calcineurin-like_PHP"/>
</dbReference>
<name>A0A1S3JYP0_LINAN</name>
<feature type="domain" description="Calcineurin-like phosphoesterase" evidence="2">
    <location>
        <begin position="32"/>
        <end position="242"/>
    </location>
</feature>
<dbReference type="KEGG" id="lak:106177047"/>
<accession>A0A1S3JYP0</accession>
<dbReference type="InterPro" id="IPR051693">
    <property type="entry name" value="UPF0046_metallophosphoest"/>
</dbReference>
<dbReference type="PANTHER" id="PTHR12905:SF0">
    <property type="entry name" value="CALCINEURIN-LIKE PHOSPHOESTERASE DOMAIN-CONTAINING PROTEIN"/>
    <property type="match status" value="1"/>
</dbReference>
<dbReference type="RefSeq" id="XP_013415146.1">
    <property type="nucleotide sequence ID" value="XM_013559692.2"/>
</dbReference>
<keyword evidence="3" id="KW-1185">Reference proteome</keyword>
<evidence type="ECO:0000259" key="2">
    <source>
        <dbReference type="Pfam" id="PF00149"/>
    </source>
</evidence>
<proteinExistence type="inferred from homology"/>
<evidence type="ECO:0000313" key="5">
    <source>
        <dbReference type="RefSeq" id="XP_023932264.1"/>
    </source>
</evidence>
<dbReference type="GO" id="GO:0016787">
    <property type="term" value="F:hydrolase activity"/>
    <property type="evidence" value="ECO:0007669"/>
    <property type="project" value="InterPro"/>
</dbReference>
<dbReference type="AlphaFoldDB" id="A0A1S3JYP0"/>
<organism evidence="3 4">
    <name type="scientific">Lingula anatina</name>
    <name type="common">Brachiopod</name>
    <name type="synonym">Lingula unguis</name>
    <dbReference type="NCBI Taxonomy" id="7574"/>
    <lineage>
        <taxon>Eukaryota</taxon>
        <taxon>Metazoa</taxon>
        <taxon>Spiralia</taxon>
        <taxon>Lophotrochozoa</taxon>
        <taxon>Brachiopoda</taxon>
        <taxon>Linguliformea</taxon>
        <taxon>Lingulata</taxon>
        <taxon>Lingulida</taxon>
        <taxon>Linguloidea</taxon>
        <taxon>Lingulidae</taxon>
        <taxon>Lingula</taxon>
    </lineage>
</organism>
<gene>
    <name evidence="4 5" type="primary">LOC106177047</name>
</gene>
<evidence type="ECO:0000313" key="4">
    <source>
        <dbReference type="RefSeq" id="XP_013415146.1"/>
    </source>
</evidence>